<feature type="region of interest" description="Disordered" evidence="1">
    <location>
        <begin position="84"/>
        <end position="122"/>
    </location>
</feature>
<organism evidence="2">
    <name type="scientific">Dichomitus squalens</name>
    <dbReference type="NCBI Taxonomy" id="114155"/>
    <lineage>
        <taxon>Eukaryota</taxon>
        <taxon>Fungi</taxon>
        <taxon>Dikarya</taxon>
        <taxon>Basidiomycota</taxon>
        <taxon>Agaricomycotina</taxon>
        <taxon>Agaricomycetes</taxon>
        <taxon>Polyporales</taxon>
        <taxon>Polyporaceae</taxon>
        <taxon>Dichomitus</taxon>
    </lineage>
</organism>
<feature type="region of interest" description="Disordered" evidence="1">
    <location>
        <begin position="161"/>
        <end position="200"/>
    </location>
</feature>
<protein>
    <submittedName>
        <fullName evidence="2">Uncharacterized protein</fullName>
    </submittedName>
</protein>
<feature type="compositionally biased region" description="Acidic residues" evidence="1">
    <location>
        <begin position="190"/>
        <end position="200"/>
    </location>
</feature>
<dbReference type="AlphaFoldDB" id="A0A4Q9MF39"/>
<feature type="compositionally biased region" description="Polar residues" evidence="1">
    <location>
        <begin position="84"/>
        <end position="99"/>
    </location>
</feature>
<name>A0A4Q9MF39_9APHY</name>
<dbReference type="EMBL" id="ML143452">
    <property type="protein sequence ID" value="TBU26000.1"/>
    <property type="molecule type" value="Genomic_DNA"/>
</dbReference>
<gene>
    <name evidence="2" type="ORF">BD311DRAFT_464666</name>
</gene>
<proteinExistence type="predicted"/>
<evidence type="ECO:0000313" key="2">
    <source>
        <dbReference type="EMBL" id="TBU26000.1"/>
    </source>
</evidence>
<accession>A0A4Q9MF39</accession>
<sequence>MGRICPFPSPAFVSRIARRASIFASRTHVVYRTLAHLPLYGQSVSVPAPCFCPNLPCSPPTFVFPAHPAVAPPSHRALVGYLSTTATSPDPRSTATAPSKSDVPVTGPGLTCSPPSSPKTMNRDMAHAPANAPAHYALLAYAQEMHQYTLELWTELSNKLDAQGRPAATPTRDLPRNVYEQLPQGGASPDDTDAESPQDE</sequence>
<dbReference type="Proteomes" id="UP000292957">
    <property type="component" value="Unassembled WGS sequence"/>
</dbReference>
<dbReference type="OrthoDB" id="2739409at2759"/>
<evidence type="ECO:0000256" key="1">
    <source>
        <dbReference type="SAM" id="MobiDB-lite"/>
    </source>
</evidence>
<reference evidence="2" key="1">
    <citation type="submission" date="2019-01" db="EMBL/GenBank/DDBJ databases">
        <title>Draft genome sequences of three monokaryotic isolates of the white-rot basidiomycete fungus Dichomitus squalens.</title>
        <authorList>
            <consortium name="DOE Joint Genome Institute"/>
            <person name="Lopez S.C."/>
            <person name="Andreopoulos B."/>
            <person name="Pangilinan J."/>
            <person name="Lipzen A."/>
            <person name="Riley R."/>
            <person name="Ahrendt S."/>
            <person name="Ng V."/>
            <person name="Barry K."/>
            <person name="Daum C."/>
            <person name="Grigoriev I.V."/>
            <person name="Hilden K.S."/>
            <person name="Makela M.R."/>
            <person name="de Vries R.P."/>
        </authorList>
    </citation>
    <scope>NUCLEOTIDE SEQUENCE [LARGE SCALE GENOMIC DNA]</scope>
    <source>
        <strain evidence="2">OM18370.1</strain>
    </source>
</reference>